<comment type="subcellular location">
    <subcellularLocation>
        <location evidence="1">Endoplasmic reticulum membrane</location>
        <topology evidence="1">Multi-pass membrane protein</topology>
    </subcellularLocation>
</comment>
<dbReference type="GO" id="GO:0080132">
    <property type="term" value="F:fatty acid 2-hydroxylase activity"/>
    <property type="evidence" value="ECO:0007669"/>
    <property type="project" value="InterPro"/>
</dbReference>
<dbReference type="GO" id="GO:0005789">
    <property type="term" value="C:endoplasmic reticulum membrane"/>
    <property type="evidence" value="ECO:0007669"/>
    <property type="project" value="UniProtKB-SubCell"/>
</dbReference>
<keyword evidence="5" id="KW-0560">Oxidoreductase</keyword>
<evidence type="ECO:0000256" key="5">
    <source>
        <dbReference type="ARBA" id="ARBA00023002"/>
    </source>
</evidence>
<protein>
    <recommendedName>
        <fullName evidence="10">Fatty acid hydroxylase domain-containing protein</fullName>
    </recommendedName>
</protein>
<evidence type="ECO:0000313" key="9">
    <source>
        <dbReference type="Proteomes" id="UP001044222"/>
    </source>
</evidence>
<name>A0A9D3MM30_ANGAN</name>
<dbReference type="AlphaFoldDB" id="A0A9D3MM30"/>
<sequence length="295" mass="33668">MMRRKSSRQLSATVELTLRRTWWTGRSLWRGRWGTWARSTMLGFTNLWTNPYASFSLHCWRPPPRHPGTWCLWCGFQWCYISAGIAAPPWQKKRPEFSSPENTPSWSISTVSPSCSSWACFCGPSWSTASTALCSTCDRPPTAIISSPCTSCCMASTTSLHLTARGWSSPWVGLPAHWGLLSALFRNIPRGGESVPLRRGLGGYVVYDLTHYYLHYGCPQKGSYMYKLKAYHVKHHFKHQRAGFGITTSLWDHPFNTAFPEEPSEQGTQHSPPSSWFRFLFSLQIRPFPARHVVW</sequence>
<evidence type="ECO:0008006" key="10">
    <source>
        <dbReference type="Google" id="ProtNLM"/>
    </source>
</evidence>
<keyword evidence="4" id="KW-1133">Transmembrane helix</keyword>
<keyword evidence="9" id="KW-1185">Reference proteome</keyword>
<comment type="caution">
    <text evidence="8">The sequence shown here is derived from an EMBL/GenBank/DDBJ whole genome shotgun (WGS) entry which is preliminary data.</text>
</comment>
<dbReference type="PANTHER" id="PTHR12863:SF1">
    <property type="entry name" value="FATTY ACID 2-HYDROXYLASE"/>
    <property type="match status" value="1"/>
</dbReference>
<evidence type="ECO:0000256" key="7">
    <source>
        <dbReference type="ARBA" id="ARBA00023136"/>
    </source>
</evidence>
<evidence type="ECO:0000313" key="8">
    <source>
        <dbReference type="EMBL" id="KAG5848753.1"/>
    </source>
</evidence>
<evidence type="ECO:0000256" key="4">
    <source>
        <dbReference type="ARBA" id="ARBA00022989"/>
    </source>
</evidence>
<keyword evidence="3" id="KW-0256">Endoplasmic reticulum</keyword>
<evidence type="ECO:0000256" key="1">
    <source>
        <dbReference type="ARBA" id="ARBA00004477"/>
    </source>
</evidence>
<evidence type="ECO:0000256" key="2">
    <source>
        <dbReference type="ARBA" id="ARBA00022692"/>
    </source>
</evidence>
<keyword evidence="2" id="KW-0812">Transmembrane</keyword>
<dbReference type="EMBL" id="JAFIRN010000005">
    <property type="protein sequence ID" value="KAG5848753.1"/>
    <property type="molecule type" value="Genomic_DNA"/>
</dbReference>
<dbReference type="PANTHER" id="PTHR12863">
    <property type="entry name" value="FATTY ACID HYDROXYLASE"/>
    <property type="match status" value="1"/>
</dbReference>
<reference evidence="8" key="1">
    <citation type="submission" date="2021-01" db="EMBL/GenBank/DDBJ databases">
        <title>A chromosome-scale assembly of European eel, Anguilla anguilla.</title>
        <authorList>
            <person name="Henkel C."/>
            <person name="Jong-Raadsen S.A."/>
            <person name="Dufour S."/>
            <person name="Weltzien F.-A."/>
            <person name="Palstra A.P."/>
            <person name="Pelster B."/>
            <person name="Spaink H.P."/>
            <person name="Van Den Thillart G.E."/>
            <person name="Jansen H."/>
            <person name="Zahm M."/>
            <person name="Klopp C."/>
            <person name="Cedric C."/>
            <person name="Louis A."/>
            <person name="Berthelot C."/>
            <person name="Parey E."/>
            <person name="Roest Crollius H."/>
            <person name="Montfort J."/>
            <person name="Robinson-Rechavi M."/>
            <person name="Bucao C."/>
            <person name="Bouchez O."/>
            <person name="Gislard M."/>
            <person name="Lluch J."/>
            <person name="Milhes M."/>
            <person name="Lampietro C."/>
            <person name="Lopez Roques C."/>
            <person name="Donnadieu C."/>
            <person name="Braasch I."/>
            <person name="Desvignes T."/>
            <person name="Postlethwait J."/>
            <person name="Bobe J."/>
            <person name="Guiguen Y."/>
            <person name="Dirks R."/>
        </authorList>
    </citation>
    <scope>NUCLEOTIDE SEQUENCE</scope>
    <source>
        <strain evidence="8">Tag_6206</strain>
        <tissue evidence="8">Liver</tissue>
    </source>
</reference>
<accession>A0A9D3MM30</accession>
<dbReference type="InterPro" id="IPR014430">
    <property type="entry name" value="Scs7"/>
</dbReference>
<gene>
    <name evidence="8" type="ORF">ANANG_G00102770</name>
</gene>
<organism evidence="8 9">
    <name type="scientific">Anguilla anguilla</name>
    <name type="common">European freshwater eel</name>
    <name type="synonym">Muraena anguilla</name>
    <dbReference type="NCBI Taxonomy" id="7936"/>
    <lineage>
        <taxon>Eukaryota</taxon>
        <taxon>Metazoa</taxon>
        <taxon>Chordata</taxon>
        <taxon>Craniata</taxon>
        <taxon>Vertebrata</taxon>
        <taxon>Euteleostomi</taxon>
        <taxon>Actinopterygii</taxon>
        <taxon>Neopterygii</taxon>
        <taxon>Teleostei</taxon>
        <taxon>Anguilliformes</taxon>
        <taxon>Anguillidae</taxon>
        <taxon>Anguilla</taxon>
    </lineage>
</organism>
<dbReference type="Proteomes" id="UP001044222">
    <property type="component" value="Unassembled WGS sequence"/>
</dbReference>
<proteinExistence type="predicted"/>
<evidence type="ECO:0000256" key="3">
    <source>
        <dbReference type="ARBA" id="ARBA00022824"/>
    </source>
</evidence>
<keyword evidence="7" id="KW-0472">Membrane</keyword>
<keyword evidence="6" id="KW-0443">Lipid metabolism</keyword>
<dbReference type="GO" id="GO:0006631">
    <property type="term" value="P:fatty acid metabolic process"/>
    <property type="evidence" value="ECO:0007669"/>
    <property type="project" value="TreeGrafter"/>
</dbReference>
<evidence type="ECO:0000256" key="6">
    <source>
        <dbReference type="ARBA" id="ARBA00023098"/>
    </source>
</evidence>